<dbReference type="Proteomes" id="UP000694569">
    <property type="component" value="Unplaced"/>
</dbReference>
<evidence type="ECO:0000256" key="4">
    <source>
        <dbReference type="ARBA" id="ARBA00022490"/>
    </source>
</evidence>
<reference evidence="9" key="1">
    <citation type="submission" date="2025-08" db="UniProtKB">
        <authorList>
            <consortium name="Ensembl"/>
        </authorList>
    </citation>
    <scope>IDENTIFICATION</scope>
</reference>
<dbReference type="InterPro" id="IPR010479">
    <property type="entry name" value="BID"/>
</dbReference>
<keyword evidence="4" id="KW-0963">Cytoplasm</keyword>
<evidence type="ECO:0000256" key="7">
    <source>
        <dbReference type="ARBA" id="ARBA00023128"/>
    </source>
</evidence>
<reference evidence="9" key="2">
    <citation type="submission" date="2025-09" db="UniProtKB">
        <authorList>
            <consortium name="Ensembl"/>
        </authorList>
    </citation>
    <scope>IDENTIFICATION</scope>
</reference>
<evidence type="ECO:0000256" key="1">
    <source>
        <dbReference type="ARBA" id="ARBA00004294"/>
    </source>
</evidence>
<comment type="subcellular location">
    <subcellularLocation>
        <location evidence="2">Cytoplasm</location>
    </subcellularLocation>
    <subcellularLocation>
        <location evidence="1">Mitochondrion outer membrane</location>
    </subcellularLocation>
</comment>
<dbReference type="Ensembl" id="ENSLLET00000024148.1">
    <property type="protein sequence ID" value="ENSLLEP00000023270.1"/>
    <property type="gene ID" value="ENSLLEG00000014775.1"/>
</dbReference>
<dbReference type="Pfam" id="PF06393">
    <property type="entry name" value="BID"/>
    <property type="match status" value="1"/>
</dbReference>
<proteinExistence type="predicted"/>
<evidence type="ECO:0000256" key="5">
    <source>
        <dbReference type="ARBA" id="ARBA00022703"/>
    </source>
</evidence>
<accession>A0A8C5PID5</accession>
<evidence type="ECO:0000313" key="10">
    <source>
        <dbReference type="Proteomes" id="UP000694569"/>
    </source>
</evidence>
<protein>
    <recommendedName>
        <fullName evidence="3">BH3-interacting domain death agonist</fullName>
    </recommendedName>
</protein>
<dbReference type="OrthoDB" id="9941774at2759"/>
<keyword evidence="6" id="KW-1000">Mitochondrion outer membrane</keyword>
<evidence type="ECO:0000313" key="9">
    <source>
        <dbReference type="Ensembl" id="ENSLLEP00000023270.1"/>
    </source>
</evidence>
<evidence type="ECO:0000256" key="3">
    <source>
        <dbReference type="ARBA" id="ARBA00015802"/>
    </source>
</evidence>
<dbReference type="GO" id="GO:0005829">
    <property type="term" value="C:cytosol"/>
    <property type="evidence" value="ECO:0007669"/>
    <property type="project" value="TreeGrafter"/>
</dbReference>
<dbReference type="PANTHER" id="PTHR35447:SF1">
    <property type="entry name" value="BH3-INTERACTING DOMAIN DEATH AGONIST"/>
    <property type="match status" value="1"/>
</dbReference>
<dbReference type="PANTHER" id="PTHR35447">
    <property type="entry name" value="BH3-INTERACTING DOMAIN DEATH AGONIST"/>
    <property type="match status" value="1"/>
</dbReference>
<dbReference type="AlphaFoldDB" id="A0A8C5PID5"/>
<dbReference type="GO" id="GO:0005741">
    <property type="term" value="C:mitochondrial outer membrane"/>
    <property type="evidence" value="ECO:0007669"/>
    <property type="project" value="UniProtKB-SubCell"/>
</dbReference>
<dbReference type="GO" id="GO:0008637">
    <property type="term" value="P:apoptotic mitochondrial changes"/>
    <property type="evidence" value="ECO:0007669"/>
    <property type="project" value="TreeGrafter"/>
</dbReference>
<name>A0A8C5PID5_9ANUR</name>
<evidence type="ECO:0000256" key="6">
    <source>
        <dbReference type="ARBA" id="ARBA00022787"/>
    </source>
</evidence>
<sequence length="190" mass="21307">MKSLKYLDAISPSGTCMMGVDVELVILNFLKHSSSQDADYNLALRILEDELQCNDLDGDLETDGNTPVPRKIDVSEVDDELCRQIGAQLAELGDRFEREGMIKKEVVESIVQDLLNESLSEKRFSDLIKSVLLNIPPGIEQEKATVAIALTLTKEVGCAVPNLLQNLFHYTSQFIRGNYLAYLQQFGRQR</sequence>
<keyword evidence="8" id="KW-0472">Membrane</keyword>
<dbReference type="GO" id="GO:0090200">
    <property type="term" value="P:positive regulation of release of cytochrome c from mitochondria"/>
    <property type="evidence" value="ECO:0007669"/>
    <property type="project" value="TreeGrafter"/>
</dbReference>
<evidence type="ECO:0000256" key="2">
    <source>
        <dbReference type="ARBA" id="ARBA00004496"/>
    </source>
</evidence>
<keyword evidence="7" id="KW-0496">Mitochondrion</keyword>
<dbReference type="GO" id="GO:2001244">
    <property type="term" value="P:positive regulation of intrinsic apoptotic signaling pathway"/>
    <property type="evidence" value="ECO:0007669"/>
    <property type="project" value="TreeGrafter"/>
</dbReference>
<organism evidence="9 10">
    <name type="scientific">Leptobrachium leishanense</name>
    <name type="common">Leishan spiny toad</name>
    <dbReference type="NCBI Taxonomy" id="445787"/>
    <lineage>
        <taxon>Eukaryota</taxon>
        <taxon>Metazoa</taxon>
        <taxon>Chordata</taxon>
        <taxon>Craniata</taxon>
        <taxon>Vertebrata</taxon>
        <taxon>Euteleostomi</taxon>
        <taxon>Amphibia</taxon>
        <taxon>Batrachia</taxon>
        <taxon>Anura</taxon>
        <taxon>Pelobatoidea</taxon>
        <taxon>Megophryidae</taxon>
        <taxon>Leptobrachium</taxon>
    </lineage>
</organism>
<evidence type="ECO:0000256" key="8">
    <source>
        <dbReference type="ARBA" id="ARBA00023136"/>
    </source>
</evidence>
<dbReference type="Gene3D" id="1.10.437.10">
    <property type="entry name" value="Blc2-like"/>
    <property type="match status" value="1"/>
</dbReference>
<dbReference type="GeneTree" id="ENSGT00940000166408"/>
<keyword evidence="10" id="KW-1185">Reference proteome</keyword>
<keyword evidence="5" id="KW-0053">Apoptosis</keyword>
<dbReference type="SUPFAM" id="SSF56854">
    <property type="entry name" value="Bcl-2 inhibitors of programmed cell death"/>
    <property type="match status" value="1"/>
</dbReference>
<dbReference type="InterPro" id="IPR036834">
    <property type="entry name" value="Bcl-2-like_sf"/>
</dbReference>
<dbReference type="GO" id="GO:2001238">
    <property type="term" value="P:positive regulation of extrinsic apoptotic signaling pathway"/>
    <property type="evidence" value="ECO:0007669"/>
    <property type="project" value="TreeGrafter"/>
</dbReference>